<evidence type="ECO:0000313" key="3">
    <source>
        <dbReference type="Proteomes" id="UP001152300"/>
    </source>
</evidence>
<evidence type="ECO:0000313" key="2">
    <source>
        <dbReference type="EMBL" id="KAJ8068298.1"/>
    </source>
</evidence>
<comment type="caution">
    <text evidence="2">The sequence shown here is derived from an EMBL/GenBank/DDBJ whole genome shotgun (WGS) entry which is preliminary data.</text>
</comment>
<feature type="compositionally biased region" description="Low complexity" evidence="1">
    <location>
        <begin position="34"/>
        <end position="46"/>
    </location>
</feature>
<keyword evidence="3" id="KW-1185">Reference proteome</keyword>
<organism evidence="2 3">
    <name type="scientific">Sclerotinia nivalis</name>
    <dbReference type="NCBI Taxonomy" id="352851"/>
    <lineage>
        <taxon>Eukaryota</taxon>
        <taxon>Fungi</taxon>
        <taxon>Dikarya</taxon>
        <taxon>Ascomycota</taxon>
        <taxon>Pezizomycotina</taxon>
        <taxon>Leotiomycetes</taxon>
        <taxon>Helotiales</taxon>
        <taxon>Sclerotiniaceae</taxon>
        <taxon>Sclerotinia</taxon>
    </lineage>
</organism>
<reference evidence="2" key="1">
    <citation type="submission" date="2022-11" db="EMBL/GenBank/DDBJ databases">
        <title>Genome Resource of Sclerotinia nivalis Strain SnTB1, a Plant Pathogen Isolated from American Ginseng.</title>
        <authorList>
            <person name="Fan S."/>
        </authorList>
    </citation>
    <scope>NUCLEOTIDE SEQUENCE</scope>
    <source>
        <strain evidence="2">SnTB1</strain>
    </source>
</reference>
<dbReference type="Proteomes" id="UP001152300">
    <property type="component" value="Unassembled WGS sequence"/>
</dbReference>
<evidence type="ECO:0000256" key="1">
    <source>
        <dbReference type="SAM" id="MobiDB-lite"/>
    </source>
</evidence>
<protein>
    <submittedName>
        <fullName evidence="2">Uncharacterized protein</fullName>
    </submittedName>
</protein>
<dbReference type="EMBL" id="JAPEIS010000003">
    <property type="protein sequence ID" value="KAJ8068298.1"/>
    <property type="molecule type" value="Genomic_DNA"/>
</dbReference>
<dbReference type="AlphaFoldDB" id="A0A9X0DPQ8"/>
<proteinExistence type="predicted"/>
<accession>A0A9X0DPQ8</accession>
<dbReference type="OrthoDB" id="442921at2759"/>
<sequence length="78" mass="8617">MRLSSRDPETPTRASRESKPEPGTGNDTGADTISQRQSLSQSLTSRAPKLPSRSSAISLYKRLSMPIVTTRELGTKRW</sequence>
<name>A0A9X0DPQ8_9HELO</name>
<gene>
    <name evidence="2" type="ORF">OCU04_003861</name>
</gene>
<feature type="region of interest" description="Disordered" evidence="1">
    <location>
        <begin position="1"/>
        <end position="55"/>
    </location>
</feature>
<feature type="compositionally biased region" description="Basic and acidic residues" evidence="1">
    <location>
        <begin position="1"/>
        <end position="20"/>
    </location>
</feature>